<dbReference type="RefSeq" id="WP_285488281.1">
    <property type="nucleotide sequence ID" value="NZ_BSTI01000011.1"/>
</dbReference>
<keyword evidence="8" id="KW-0133">Cell shape</keyword>
<evidence type="ECO:0000256" key="11">
    <source>
        <dbReference type="ARBA" id="ARBA00023136"/>
    </source>
</evidence>
<dbReference type="EC" id="3.6.1.27" evidence="3"/>
<evidence type="ECO:0000313" key="19">
    <source>
        <dbReference type="Proteomes" id="UP001165136"/>
    </source>
</evidence>
<keyword evidence="6 17" id="KW-0812">Transmembrane</keyword>
<organism evidence="18 19">
    <name type="scientific">Amycolatopsis taiwanensis</name>
    <dbReference type="NCBI Taxonomy" id="342230"/>
    <lineage>
        <taxon>Bacteria</taxon>
        <taxon>Bacillati</taxon>
        <taxon>Actinomycetota</taxon>
        <taxon>Actinomycetes</taxon>
        <taxon>Pseudonocardiales</taxon>
        <taxon>Pseudonocardiaceae</taxon>
        <taxon>Amycolatopsis</taxon>
    </lineage>
</organism>
<evidence type="ECO:0000256" key="8">
    <source>
        <dbReference type="ARBA" id="ARBA00022960"/>
    </source>
</evidence>
<evidence type="ECO:0000256" key="4">
    <source>
        <dbReference type="ARBA" id="ARBA00021581"/>
    </source>
</evidence>
<dbReference type="GO" id="GO:0050380">
    <property type="term" value="F:undecaprenyl-diphosphatase activity"/>
    <property type="evidence" value="ECO:0007669"/>
    <property type="project" value="UniProtKB-EC"/>
</dbReference>
<sequence>MTAGFSAQPTMPMRAISVAEADAARFAFFLAAPAILGAGLLKMPSRRKPENHASLGPAIVGSLVAFVAGHLSVWFLVSSFDSRALTRIVESPDWSV</sequence>
<evidence type="ECO:0000256" key="5">
    <source>
        <dbReference type="ARBA" id="ARBA00022475"/>
    </source>
</evidence>
<comment type="catalytic activity">
    <reaction evidence="16">
        <text>di-trans,octa-cis-undecaprenyl diphosphate + H2O = di-trans,octa-cis-undecaprenyl phosphate + phosphate + H(+)</text>
        <dbReference type="Rhea" id="RHEA:28094"/>
        <dbReference type="ChEBI" id="CHEBI:15377"/>
        <dbReference type="ChEBI" id="CHEBI:15378"/>
        <dbReference type="ChEBI" id="CHEBI:43474"/>
        <dbReference type="ChEBI" id="CHEBI:58405"/>
        <dbReference type="ChEBI" id="CHEBI:60392"/>
        <dbReference type="EC" id="3.6.1.27"/>
    </reaction>
</comment>
<dbReference type="Pfam" id="PF02673">
    <property type="entry name" value="BacA"/>
    <property type="match status" value="1"/>
</dbReference>
<keyword evidence="12" id="KW-0046">Antibiotic resistance</keyword>
<evidence type="ECO:0000313" key="18">
    <source>
        <dbReference type="EMBL" id="GLY68214.1"/>
    </source>
</evidence>
<reference evidence="18" key="1">
    <citation type="submission" date="2023-03" db="EMBL/GenBank/DDBJ databases">
        <title>Amycolatopsis taiwanensis NBRC 103393.</title>
        <authorList>
            <person name="Ichikawa N."/>
            <person name="Sato H."/>
            <person name="Tonouchi N."/>
        </authorList>
    </citation>
    <scope>NUCLEOTIDE SEQUENCE</scope>
    <source>
        <strain evidence="18">NBRC 103393</strain>
    </source>
</reference>
<evidence type="ECO:0000256" key="7">
    <source>
        <dbReference type="ARBA" id="ARBA00022801"/>
    </source>
</evidence>
<evidence type="ECO:0000256" key="1">
    <source>
        <dbReference type="ARBA" id="ARBA00004651"/>
    </source>
</evidence>
<keyword evidence="10 17" id="KW-1133">Transmembrane helix</keyword>
<evidence type="ECO:0000256" key="13">
    <source>
        <dbReference type="ARBA" id="ARBA00023316"/>
    </source>
</evidence>
<dbReference type="GO" id="GO:0009252">
    <property type="term" value="P:peptidoglycan biosynthetic process"/>
    <property type="evidence" value="ECO:0007669"/>
    <property type="project" value="UniProtKB-KW"/>
</dbReference>
<comment type="similarity">
    <text evidence="2">Belongs to the UppP family.</text>
</comment>
<evidence type="ECO:0000256" key="6">
    <source>
        <dbReference type="ARBA" id="ARBA00022692"/>
    </source>
</evidence>
<proteinExistence type="inferred from homology"/>
<evidence type="ECO:0000256" key="9">
    <source>
        <dbReference type="ARBA" id="ARBA00022984"/>
    </source>
</evidence>
<name>A0A9W6VIA3_9PSEU</name>
<protein>
    <recommendedName>
        <fullName evidence="4">Undecaprenyl-diphosphatase</fullName>
        <ecNumber evidence="3">3.6.1.27</ecNumber>
    </recommendedName>
    <alternativeName>
        <fullName evidence="15">Bacitracin resistance protein</fullName>
    </alternativeName>
    <alternativeName>
        <fullName evidence="14">Undecaprenyl pyrophosphate phosphatase</fullName>
    </alternativeName>
</protein>
<dbReference type="GO" id="GO:0005886">
    <property type="term" value="C:plasma membrane"/>
    <property type="evidence" value="ECO:0007669"/>
    <property type="project" value="UniProtKB-SubCell"/>
</dbReference>
<evidence type="ECO:0000256" key="12">
    <source>
        <dbReference type="ARBA" id="ARBA00023251"/>
    </source>
</evidence>
<dbReference type="InterPro" id="IPR003824">
    <property type="entry name" value="UppP"/>
</dbReference>
<dbReference type="AlphaFoldDB" id="A0A9W6VIA3"/>
<evidence type="ECO:0000256" key="15">
    <source>
        <dbReference type="ARBA" id="ARBA00032932"/>
    </source>
</evidence>
<keyword evidence="7" id="KW-0378">Hydrolase</keyword>
<feature type="transmembrane region" description="Helical" evidence="17">
    <location>
        <begin position="23"/>
        <end position="41"/>
    </location>
</feature>
<keyword evidence="11 17" id="KW-0472">Membrane</keyword>
<evidence type="ECO:0000256" key="17">
    <source>
        <dbReference type="SAM" id="Phobius"/>
    </source>
</evidence>
<dbReference type="GO" id="GO:0046677">
    <property type="term" value="P:response to antibiotic"/>
    <property type="evidence" value="ECO:0007669"/>
    <property type="project" value="UniProtKB-KW"/>
</dbReference>
<evidence type="ECO:0000256" key="14">
    <source>
        <dbReference type="ARBA" id="ARBA00032707"/>
    </source>
</evidence>
<keyword evidence="19" id="KW-1185">Reference proteome</keyword>
<gene>
    <name evidence="18" type="ORF">Atai01_48330</name>
</gene>
<keyword evidence="9" id="KW-0573">Peptidoglycan synthesis</keyword>
<evidence type="ECO:0000256" key="2">
    <source>
        <dbReference type="ARBA" id="ARBA00010621"/>
    </source>
</evidence>
<dbReference type="EMBL" id="BSTI01000011">
    <property type="protein sequence ID" value="GLY68214.1"/>
    <property type="molecule type" value="Genomic_DNA"/>
</dbReference>
<accession>A0A9W6VIA3</accession>
<evidence type="ECO:0000256" key="3">
    <source>
        <dbReference type="ARBA" id="ARBA00012374"/>
    </source>
</evidence>
<dbReference type="GO" id="GO:0071555">
    <property type="term" value="P:cell wall organization"/>
    <property type="evidence" value="ECO:0007669"/>
    <property type="project" value="UniProtKB-KW"/>
</dbReference>
<evidence type="ECO:0000256" key="10">
    <source>
        <dbReference type="ARBA" id="ARBA00022989"/>
    </source>
</evidence>
<comment type="subcellular location">
    <subcellularLocation>
        <location evidence="1">Cell membrane</location>
        <topology evidence="1">Multi-pass membrane protein</topology>
    </subcellularLocation>
</comment>
<keyword evidence="5" id="KW-1003">Cell membrane</keyword>
<dbReference type="GO" id="GO:0008360">
    <property type="term" value="P:regulation of cell shape"/>
    <property type="evidence" value="ECO:0007669"/>
    <property type="project" value="UniProtKB-KW"/>
</dbReference>
<feature type="transmembrane region" description="Helical" evidence="17">
    <location>
        <begin position="53"/>
        <end position="77"/>
    </location>
</feature>
<keyword evidence="13" id="KW-0961">Cell wall biogenesis/degradation</keyword>
<dbReference type="Proteomes" id="UP001165136">
    <property type="component" value="Unassembled WGS sequence"/>
</dbReference>
<evidence type="ECO:0000256" key="16">
    <source>
        <dbReference type="ARBA" id="ARBA00047594"/>
    </source>
</evidence>
<comment type="caution">
    <text evidence="18">The sequence shown here is derived from an EMBL/GenBank/DDBJ whole genome shotgun (WGS) entry which is preliminary data.</text>
</comment>